<keyword evidence="3" id="KW-0540">Nuclease</keyword>
<evidence type="ECO:0000259" key="6">
    <source>
        <dbReference type="Pfam" id="PF01368"/>
    </source>
</evidence>
<keyword evidence="4" id="KW-0378">Hydrolase</keyword>
<feature type="domain" description="DDH" evidence="6">
    <location>
        <begin position="99"/>
        <end position="225"/>
    </location>
</feature>
<dbReference type="PANTHER" id="PTHR30255:SF2">
    <property type="entry name" value="SINGLE-STRANDED-DNA-SPECIFIC EXONUCLEASE RECJ"/>
    <property type="match status" value="1"/>
</dbReference>
<dbReference type="KEGG" id="mpar:F7D14_16255"/>
<dbReference type="Gene3D" id="3.10.310.30">
    <property type="match status" value="1"/>
</dbReference>
<sequence length="600" mass="63378">MNALFGGARAFLGVERSISGRPWRARLDASGEATALALAQAHGLDDLLARVLAGRGIGVAEAKRYLDPTIRDLMPNPSTLTEMDAAVERLARAVETGEQIAIFGDYDVDGACSSALLIDYWRAAGAPEPFLHIPDRIFEGYGPNSDAIRALAGRGATLLVTVDCGTVSHEPFAAAHELGLDVIVLDHHQAPEALPAATIVNPNRQDDLSGQGALCAAGVVFLALAGLTRLLKTRGWFGDARPAPDLLAALDLVALATVADVAPLTGLNRAFVVKGLQVMRNRARIGLAALMDAARMDGPPRVYHLGFALGPRINAGGRIGDAGLGARLLTLSDPTEARRISQELDRLNAERQGIEKRALEEAIAQADMQFLKSNRLSCLVVEGSDWHPGVVGLIAARLKERFSIPSFAFAFNGETGSGSGRSLSGVDLGKAVRRCVDLGLALKGGGHAMAAGVTLARGRLDEFRSYLNDALADAVDAARDADALVIDAAVSGRGVNIDLLRRVERAGPYGQGNPEPLFALPEQRLADAMVVGENHVRARLRSGDGATVEAIAFRAIGSPIGDALLRGRGEVFHVAARVSANHFRGVERVETRIADLARVQ</sequence>
<dbReference type="Gene3D" id="3.90.1640.30">
    <property type="match status" value="1"/>
</dbReference>
<evidence type="ECO:0000256" key="1">
    <source>
        <dbReference type="ARBA" id="ARBA00005915"/>
    </source>
</evidence>
<dbReference type="GO" id="GO:0003676">
    <property type="term" value="F:nucleic acid binding"/>
    <property type="evidence" value="ECO:0007669"/>
    <property type="project" value="InterPro"/>
</dbReference>
<dbReference type="GO" id="GO:0006281">
    <property type="term" value="P:DNA repair"/>
    <property type="evidence" value="ECO:0007669"/>
    <property type="project" value="InterPro"/>
</dbReference>
<comment type="similarity">
    <text evidence="1">Belongs to the RecJ family.</text>
</comment>
<dbReference type="GO" id="GO:0006310">
    <property type="term" value="P:DNA recombination"/>
    <property type="evidence" value="ECO:0007669"/>
    <property type="project" value="InterPro"/>
</dbReference>
<feature type="domain" description="DHHA1" evidence="7">
    <location>
        <begin position="378"/>
        <end position="472"/>
    </location>
</feature>
<proteinExistence type="inferred from homology"/>
<dbReference type="Proteomes" id="UP000422569">
    <property type="component" value="Chromosome"/>
</dbReference>
<dbReference type="Pfam" id="PF01368">
    <property type="entry name" value="DHH"/>
    <property type="match status" value="1"/>
</dbReference>
<protein>
    <recommendedName>
        <fullName evidence="2">Single-stranded-DNA-specific exonuclease RecJ</fullName>
    </recommendedName>
</protein>
<dbReference type="InterPro" id="IPR051673">
    <property type="entry name" value="SSDNA_exonuclease_RecJ"/>
</dbReference>
<dbReference type="NCBIfam" id="TIGR00644">
    <property type="entry name" value="recJ"/>
    <property type="match status" value="1"/>
</dbReference>
<keyword evidence="10" id="KW-1185">Reference proteome</keyword>
<organism evidence="9 10">
    <name type="scientific">Methylocystis parvus</name>
    <dbReference type="NCBI Taxonomy" id="134"/>
    <lineage>
        <taxon>Bacteria</taxon>
        <taxon>Pseudomonadati</taxon>
        <taxon>Pseudomonadota</taxon>
        <taxon>Alphaproteobacteria</taxon>
        <taxon>Hyphomicrobiales</taxon>
        <taxon>Methylocystaceae</taxon>
        <taxon>Methylocystis</taxon>
    </lineage>
</organism>
<dbReference type="Pfam" id="PF17768">
    <property type="entry name" value="RecJ_OB"/>
    <property type="match status" value="1"/>
</dbReference>
<evidence type="ECO:0000259" key="7">
    <source>
        <dbReference type="Pfam" id="PF02272"/>
    </source>
</evidence>
<dbReference type="InterPro" id="IPR003156">
    <property type="entry name" value="DHHA1_dom"/>
</dbReference>
<dbReference type="InterPro" id="IPR038763">
    <property type="entry name" value="DHH_sf"/>
</dbReference>
<reference evidence="9 10" key="1">
    <citation type="submission" date="2019-09" db="EMBL/GenBank/DDBJ databases">
        <title>Isolation and complete genome sequencing of Methylocystis species.</title>
        <authorList>
            <person name="Rumah B.L."/>
            <person name="Stead C.E."/>
            <person name="Stevens B.C."/>
            <person name="Minton N.P."/>
            <person name="Grosse-Honebrink A."/>
            <person name="Zhang Y."/>
        </authorList>
    </citation>
    <scope>NUCLEOTIDE SEQUENCE [LARGE SCALE GENOMIC DNA]</scope>
    <source>
        <strain evidence="9 10">BRCS2</strain>
    </source>
</reference>
<dbReference type="Pfam" id="PF02272">
    <property type="entry name" value="DHHA1"/>
    <property type="match status" value="1"/>
</dbReference>
<evidence type="ECO:0000256" key="4">
    <source>
        <dbReference type="ARBA" id="ARBA00022801"/>
    </source>
</evidence>
<accession>A0A6B8ME25</accession>
<dbReference type="InterPro" id="IPR004610">
    <property type="entry name" value="RecJ"/>
</dbReference>
<dbReference type="EMBL" id="CP044331">
    <property type="protein sequence ID" value="QGM98880.1"/>
    <property type="molecule type" value="Genomic_DNA"/>
</dbReference>
<gene>
    <name evidence="9" type="primary">recJ</name>
    <name evidence="9" type="ORF">F7D14_16255</name>
</gene>
<dbReference type="RefSeq" id="WP_016918755.1">
    <property type="nucleotide sequence ID" value="NZ_CP044331.1"/>
</dbReference>
<dbReference type="GO" id="GO:0008409">
    <property type="term" value="F:5'-3' exonuclease activity"/>
    <property type="evidence" value="ECO:0007669"/>
    <property type="project" value="InterPro"/>
</dbReference>
<name>A0A6B8ME25_9HYPH</name>
<evidence type="ECO:0000313" key="9">
    <source>
        <dbReference type="EMBL" id="QGM98880.1"/>
    </source>
</evidence>
<evidence type="ECO:0000256" key="3">
    <source>
        <dbReference type="ARBA" id="ARBA00022722"/>
    </source>
</evidence>
<evidence type="ECO:0000259" key="8">
    <source>
        <dbReference type="Pfam" id="PF17768"/>
    </source>
</evidence>
<evidence type="ECO:0000313" key="10">
    <source>
        <dbReference type="Proteomes" id="UP000422569"/>
    </source>
</evidence>
<dbReference type="InterPro" id="IPR041122">
    <property type="entry name" value="RecJ_OB"/>
</dbReference>
<dbReference type="InterPro" id="IPR001667">
    <property type="entry name" value="DDH_dom"/>
</dbReference>
<keyword evidence="5 9" id="KW-0269">Exonuclease</keyword>
<evidence type="ECO:0000256" key="2">
    <source>
        <dbReference type="ARBA" id="ARBA00019841"/>
    </source>
</evidence>
<dbReference type="SUPFAM" id="SSF64182">
    <property type="entry name" value="DHH phosphoesterases"/>
    <property type="match status" value="1"/>
</dbReference>
<evidence type="ECO:0000256" key="5">
    <source>
        <dbReference type="ARBA" id="ARBA00022839"/>
    </source>
</evidence>
<dbReference type="PANTHER" id="PTHR30255">
    <property type="entry name" value="SINGLE-STRANDED-DNA-SPECIFIC EXONUCLEASE RECJ"/>
    <property type="match status" value="1"/>
</dbReference>
<dbReference type="AlphaFoldDB" id="A0A6B8ME25"/>
<feature type="domain" description="RecJ OB" evidence="8">
    <location>
        <begin position="486"/>
        <end position="595"/>
    </location>
</feature>